<sequence>MKYTLIDLETPWVEKYRPNSFDEIVSQNIAITNLKDFIKSGNMPHMIFTGPAGTGKTSTALIIAKNVIKKQNYFANVLELNASDTVRMDYVRNAIKGFVNQNLVVGDDTLKV</sequence>
<gene>
    <name evidence="4" type="ORF">S12H4_54643</name>
</gene>
<evidence type="ECO:0000256" key="3">
    <source>
        <dbReference type="ARBA" id="ARBA00022840"/>
    </source>
</evidence>
<evidence type="ECO:0000256" key="2">
    <source>
        <dbReference type="ARBA" id="ARBA00022741"/>
    </source>
</evidence>
<proteinExistence type="predicted"/>
<keyword evidence="1" id="KW-0235">DNA replication</keyword>
<dbReference type="EMBL" id="BARW01034949">
    <property type="protein sequence ID" value="GAJ11900.1"/>
    <property type="molecule type" value="Genomic_DNA"/>
</dbReference>
<reference evidence="4" key="1">
    <citation type="journal article" date="2014" name="Front. Microbiol.">
        <title>High frequency of phylogenetically diverse reductive dehalogenase-homologous genes in deep subseafloor sedimentary metagenomes.</title>
        <authorList>
            <person name="Kawai M."/>
            <person name="Futagami T."/>
            <person name="Toyoda A."/>
            <person name="Takaki Y."/>
            <person name="Nishi S."/>
            <person name="Hori S."/>
            <person name="Arai W."/>
            <person name="Tsubouchi T."/>
            <person name="Morono Y."/>
            <person name="Uchiyama I."/>
            <person name="Ito T."/>
            <person name="Fujiyama A."/>
            <person name="Inagaki F."/>
            <person name="Takami H."/>
        </authorList>
    </citation>
    <scope>NUCLEOTIDE SEQUENCE</scope>
    <source>
        <strain evidence="4">Expedition CK06-06</strain>
    </source>
</reference>
<dbReference type="SUPFAM" id="SSF52540">
    <property type="entry name" value="P-loop containing nucleoside triphosphate hydrolases"/>
    <property type="match status" value="1"/>
</dbReference>
<protein>
    <recommendedName>
        <fullName evidence="5">Replication factor C small subunit</fullName>
    </recommendedName>
</protein>
<feature type="non-terminal residue" evidence="4">
    <location>
        <position position="112"/>
    </location>
</feature>
<organism evidence="4">
    <name type="scientific">marine sediment metagenome</name>
    <dbReference type="NCBI Taxonomy" id="412755"/>
    <lineage>
        <taxon>unclassified sequences</taxon>
        <taxon>metagenomes</taxon>
        <taxon>ecological metagenomes</taxon>
    </lineage>
</organism>
<dbReference type="InterPro" id="IPR050238">
    <property type="entry name" value="DNA_Rep/Repair_Clamp_Loader"/>
</dbReference>
<dbReference type="PANTHER" id="PTHR11669">
    <property type="entry name" value="REPLICATION FACTOR C / DNA POLYMERASE III GAMMA-TAU SUBUNIT"/>
    <property type="match status" value="1"/>
</dbReference>
<keyword evidence="3" id="KW-0067">ATP-binding</keyword>
<comment type="caution">
    <text evidence="4">The sequence shown here is derived from an EMBL/GenBank/DDBJ whole genome shotgun (WGS) entry which is preliminary data.</text>
</comment>
<dbReference type="GO" id="GO:0005663">
    <property type="term" value="C:DNA replication factor C complex"/>
    <property type="evidence" value="ECO:0007669"/>
    <property type="project" value="TreeGrafter"/>
</dbReference>
<dbReference type="Pfam" id="PF03215">
    <property type="entry name" value="Rad17"/>
    <property type="match status" value="1"/>
</dbReference>
<dbReference type="GO" id="GO:0006281">
    <property type="term" value="P:DNA repair"/>
    <property type="evidence" value="ECO:0007669"/>
    <property type="project" value="TreeGrafter"/>
</dbReference>
<evidence type="ECO:0000256" key="1">
    <source>
        <dbReference type="ARBA" id="ARBA00022705"/>
    </source>
</evidence>
<dbReference type="GO" id="GO:0003689">
    <property type="term" value="F:DNA clamp loader activity"/>
    <property type="evidence" value="ECO:0007669"/>
    <property type="project" value="TreeGrafter"/>
</dbReference>
<dbReference type="PANTHER" id="PTHR11669:SF20">
    <property type="entry name" value="REPLICATION FACTOR C SUBUNIT 4"/>
    <property type="match status" value="1"/>
</dbReference>
<dbReference type="Gene3D" id="3.40.50.300">
    <property type="entry name" value="P-loop containing nucleotide triphosphate hydrolases"/>
    <property type="match status" value="1"/>
</dbReference>
<dbReference type="GO" id="GO:0006261">
    <property type="term" value="P:DNA-templated DNA replication"/>
    <property type="evidence" value="ECO:0007669"/>
    <property type="project" value="TreeGrafter"/>
</dbReference>
<evidence type="ECO:0000313" key="4">
    <source>
        <dbReference type="EMBL" id="GAJ11900.1"/>
    </source>
</evidence>
<name>X1VR58_9ZZZZ</name>
<accession>X1VR58</accession>
<dbReference type="InterPro" id="IPR027417">
    <property type="entry name" value="P-loop_NTPase"/>
</dbReference>
<keyword evidence="2" id="KW-0547">Nucleotide-binding</keyword>
<evidence type="ECO:0008006" key="5">
    <source>
        <dbReference type="Google" id="ProtNLM"/>
    </source>
</evidence>
<dbReference type="CDD" id="cd00009">
    <property type="entry name" value="AAA"/>
    <property type="match status" value="1"/>
</dbReference>
<dbReference type="AlphaFoldDB" id="X1VR58"/>
<dbReference type="GO" id="GO:0005524">
    <property type="term" value="F:ATP binding"/>
    <property type="evidence" value="ECO:0007669"/>
    <property type="project" value="UniProtKB-KW"/>
</dbReference>